<reference evidence="4 5" key="2">
    <citation type="submission" date="2018-03" db="EMBL/GenBank/DDBJ databases">
        <authorList>
            <person name="Keele B.F."/>
        </authorList>
    </citation>
    <scope>NUCLEOTIDE SEQUENCE [LARGE SCALE GENOMIC DNA]</scope>
    <source>
        <strain evidence="4 5">D13</strain>
    </source>
</reference>
<proteinExistence type="predicted"/>
<name>A0A2P1PTQ5_9GAMM</name>
<evidence type="ECO:0000259" key="3">
    <source>
        <dbReference type="Pfam" id="PF03787"/>
    </source>
</evidence>
<organism evidence="4 5">
    <name type="scientific">Ahniella affigens</name>
    <dbReference type="NCBI Taxonomy" id="2021234"/>
    <lineage>
        <taxon>Bacteria</taxon>
        <taxon>Pseudomonadati</taxon>
        <taxon>Pseudomonadota</taxon>
        <taxon>Gammaproteobacteria</taxon>
        <taxon>Lysobacterales</taxon>
        <taxon>Rhodanobacteraceae</taxon>
        <taxon>Ahniella</taxon>
    </lineage>
</organism>
<dbReference type="InterPro" id="IPR005537">
    <property type="entry name" value="RAMP_III_fam"/>
</dbReference>
<gene>
    <name evidence="4" type="primary">cmr1</name>
    <name evidence="4" type="ORF">C7S18_13945</name>
</gene>
<keyword evidence="1" id="KW-0051">Antiviral defense</keyword>
<dbReference type="InterPro" id="IPR007522">
    <property type="entry name" value="CRISPR-assoc_prot_TM1795"/>
</dbReference>
<feature type="domain" description="CRISPR type III-associated protein" evidence="3">
    <location>
        <begin position="35"/>
        <end position="229"/>
    </location>
</feature>
<feature type="region of interest" description="Disordered" evidence="2">
    <location>
        <begin position="1"/>
        <end position="23"/>
    </location>
</feature>
<evidence type="ECO:0000256" key="2">
    <source>
        <dbReference type="SAM" id="MobiDB-lite"/>
    </source>
</evidence>
<feature type="region of interest" description="Disordered" evidence="2">
    <location>
        <begin position="437"/>
        <end position="482"/>
    </location>
</feature>
<keyword evidence="5" id="KW-1185">Reference proteome</keyword>
<accession>A0A2P1PTQ5</accession>
<evidence type="ECO:0000256" key="1">
    <source>
        <dbReference type="ARBA" id="ARBA00023118"/>
    </source>
</evidence>
<dbReference type="EMBL" id="CP027860">
    <property type="protein sequence ID" value="AVP98226.1"/>
    <property type="molecule type" value="Genomic_DNA"/>
</dbReference>
<dbReference type="GO" id="GO:0051607">
    <property type="term" value="P:defense response to virus"/>
    <property type="evidence" value="ECO:0007669"/>
    <property type="project" value="UniProtKB-KW"/>
</dbReference>
<reference evidence="4 5" key="1">
    <citation type="submission" date="2018-03" db="EMBL/GenBank/DDBJ databases">
        <title>Ahniella affigens gen. nov., sp. nov., a gammaproteobacterium isolated from sandy soil near a stream.</title>
        <authorList>
            <person name="Ko Y."/>
            <person name="Kim J.-H."/>
        </authorList>
    </citation>
    <scope>NUCLEOTIDE SEQUENCE [LARGE SCALE GENOMIC DNA]</scope>
    <source>
        <strain evidence="4 5">D13</strain>
    </source>
</reference>
<dbReference type="AlphaFoldDB" id="A0A2P1PTQ5"/>
<dbReference type="Pfam" id="PF03787">
    <property type="entry name" value="RAMPs"/>
    <property type="match status" value="1"/>
</dbReference>
<dbReference type="NCBIfam" id="TIGR01894">
    <property type="entry name" value="cas_TM1795_cmr1"/>
    <property type="match status" value="1"/>
</dbReference>
<sequence>MPMPRKRTSARPLPELSPQSLFSNKRPAHSWRLDCELITPMYGGGTVTRTVDLGLPFRPTAIRGQLRFWWRLLRRLDAKTSKETPEQRFQAERAIWGGLGDAETLAKSRVLVRLIKMPSLTERNLQPAQEKQVNKAGKLVPRWAAGVNDYALFPAQEQSEDKDDKVPAASVLMPGPTTVLRVTLVGALKGEGKFEEVRTEDRQEIERAIRWWATFGGFGGRTRRGAGAIAAQLDGKHVCVTAEEVAQQGLALHLGPTEDNAEAAWNFALKAMKEYRHGAKIGKSPWPEADSIRDLTNQTGRSSRHPARIAFPRAAFGLPIITHFKDQKLGDPVDTELKPSGDDRERMASPIILRPIALTPGTFRAGLLCLPADHLKSLSLDLRETKGSKKLIGTFGPTEWWPEGEAARRKKANDIGPMQRTNQHDVLAGFVSHFKSAGSRQGTTTVPDARRGGTSNIRGPAQPSALPSKTAPKPEAPEETRECQVLRLSPNGRCLEAKIDTKLTVLAAASDFDALLDRVSEDVRQRIKSGKTSGKWRVTFVNKKLTKVEPIS</sequence>
<evidence type="ECO:0000313" key="4">
    <source>
        <dbReference type="EMBL" id="AVP98226.1"/>
    </source>
</evidence>
<protein>
    <submittedName>
        <fullName evidence="4">Type III-B CRISPR module RAMP protein Cmr1</fullName>
    </submittedName>
</protein>
<evidence type="ECO:0000313" key="5">
    <source>
        <dbReference type="Proteomes" id="UP000241074"/>
    </source>
</evidence>
<dbReference type="OrthoDB" id="190500at2"/>
<dbReference type="KEGG" id="xba:C7S18_13945"/>
<dbReference type="RefSeq" id="WP_106892146.1">
    <property type="nucleotide sequence ID" value="NZ_CP027860.1"/>
</dbReference>
<dbReference type="Proteomes" id="UP000241074">
    <property type="component" value="Chromosome"/>
</dbReference>